<feature type="region of interest" description="Disordered" evidence="1">
    <location>
        <begin position="34"/>
        <end position="61"/>
    </location>
</feature>
<keyword evidence="3" id="KW-1185">Reference proteome</keyword>
<feature type="compositionally biased region" description="Low complexity" evidence="1">
    <location>
        <begin position="600"/>
        <end position="612"/>
    </location>
</feature>
<feature type="compositionally biased region" description="Low complexity" evidence="1">
    <location>
        <begin position="409"/>
        <end position="421"/>
    </location>
</feature>
<accession>A0AAD7GLP8</accession>
<evidence type="ECO:0000313" key="3">
    <source>
        <dbReference type="Proteomes" id="UP001221757"/>
    </source>
</evidence>
<gene>
    <name evidence="2" type="ORF">B0H17DRAFT_393143</name>
</gene>
<name>A0AAD7GLP8_MYCRO</name>
<feature type="compositionally biased region" description="Polar residues" evidence="1">
    <location>
        <begin position="48"/>
        <end position="61"/>
    </location>
</feature>
<evidence type="ECO:0000256" key="1">
    <source>
        <dbReference type="SAM" id="MobiDB-lite"/>
    </source>
</evidence>
<sequence>MSSAAPYLGMPGGSWAFEEERPTSCFQVPHASVVPNGHGRVPEDTSRFTEPTQKSQTPQTVHSEIVTIDPAKLSEEVVLLASPTSTASREMWRVRISPEYDIQVLPPDPHGSDMVNPRRDSPQQRRSRHLNIVYPEFQDYIHSASRGSTNNAPLPSVLDIEWDFAQPDTSVGNGGPVDAGGREEHELESHGPHDCGSLPDRGGFGLLGLHLSPPSMEGETRGEETSGAELSSGISDLSTPDESSLDSDIDSSASAAETTDTPSSVPSAHPSPSPVSLRSTLRTDEAEAATTVDRNSDDTASPRVDETADERLMLTPSSLADVDADPHGSESLHSAILRPATSSVFSEGGTDTNGGRRAESTYEELEYMDEEEYSALTPLRLLGLSLPLSLDSFGLPDAWEVIPLPHPPSSSSSSESSPAYSAGGTLLPAPEEPQPDGHTSPERPSDAVPQETAPSEPPPSLLGNSSPASASEHGSIPLEAAMDDVAEPAPSPSSGHPSSDSPSDNDDPIPEHPALTHSTSEGSSVDDADGPLQPAYAEPQPDVHTDAEAPENEVLEEATPSEVLLIGSSNSAVSTASTEPPRATGSIALKDKIDNAVGASLSSGDSSHNSQSDNNEATPDLPALDFHTPFLADFTGEDSVEGTGGSVPGEPDSFYGYSDAPSATDNVAGADEPPASPSSSHSNDEPTPELPALNFDTPSLTDSVLLSPEFHVVFSEYSSPEIEPANTIHVSIFAPVAPKARSRRRHARALSASHAERTSILWAPQDTRSVRGAANGQGKGKGKARARSVSDDGSDDAEAERVEREVQTEGDELRAKYARLKKELKEEREKVAGLAQRPSRVLESREAMWMANLLSWGVTNWEDCIM</sequence>
<feature type="compositionally biased region" description="Low complexity" evidence="1">
    <location>
        <begin position="250"/>
        <end position="276"/>
    </location>
</feature>
<feature type="region of interest" description="Disordered" evidence="1">
    <location>
        <begin position="398"/>
        <end position="698"/>
    </location>
</feature>
<feature type="compositionally biased region" description="Low complexity" evidence="1">
    <location>
        <begin position="492"/>
        <end position="502"/>
    </location>
</feature>
<dbReference type="Proteomes" id="UP001221757">
    <property type="component" value="Unassembled WGS sequence"/>
</dbReference>
<protein>
    <submittedName>
        <fullName evidence="2">Uncharacterized protein</fullName>
    </submittedName>
</protein>
<feature type="compositionally biased region" description="Basic and acidic residues" evidence="1">
    <location>
        <begin position="799"/>
        <end position="808"/>
    </location>
</feature>
<feature type="region of interest" description="Disordered" evidence="1">
    <location>
        <begin position="166"/>
        <end position="360"/>
    </location>
</feature>
<feature type="region of interest" description="Disordered" evidence="1">
    <location>
        <begin position="760"/>
        <end position="808"/>
    </location>
</feature>
<organism evidence="2 3">
    <name type="scientific">Mycena rosella</name>
    <name type="common">Pink bonnet</name>
    <name type="synonym">Agaricus rosellus</name>
    <dbReference type="NCBI Taxonomy" id="1033263"/>
    <lineage>
        <taxon>Eukaryota</taxon>
        <taxon>Fungi</taxon>
        <taxon>Dikarya</taxon>
        <taxon>Basidiomycota</taxon>
        <taxon>Agaricomycotina</taxon>
        <taxon>Agaricomycetes</taxon>
        <taxon>Agaricomycetidae</taxon>
        <taxon>Agaricales</taxon>
        <taxon>Marasmiineae</taxon>
        <taxon>Mycenaceae</taxon>
        <taxon>Mycena</taxon>
    </lineage>
</organism>
<feature type="compositionally biased region" description="Basic and acidic residues" evidence="1">
    <location>
        <begin position="180"/>
        <end position="193"/>
    </location>
</feature>
<dbReference type="AlphaFoldDB" id="A0AAD7GLP8"/>
<proteinExistence type="predicted"/>
<reference evidence="2" key="1">
    <citation type="submission" date="2023-03" db="EMBL/GenBank/DDBJ databases">
        <title>Massive genome expansion in bonnet fungi (Mycena s.s.) driven by repeated elements and novel gene families across ecological guilds.</title>
        <authorList>
            <consortium name="Lawrence Berkeley National Laboratory"/>
            <person name="Harder C.B."/>
            <person name="Miyauchi S."/>
            <person name="Viragh M."/>
            <person name="Kuo A."/>
            <person name="Thoen E."/>
            <person name="Andreopoulos B."/>
            <person name="Lu D."/>
            <person name="Skrede I."/>
            <person name="Drula E."/>
            <person name="Henrissat B."/>
            <person name="Morin E."/>
            <person name="Kohler A."/>
            <person name="Barry K."/>
            <person name="LaButti K."/>
            <person name="Morin E."/>
            <person name="Salamov A."/>
            <person name="Lipzen A."/>
            <person name="Mereny Z."/>
            <person name="Hegedus B."/>
            <person name="Baldrian P."/>
            <person name="Stursova M."/>
            <person name="Weitz H."/>
            <person name="Taylor A."/>
            <person name="Grigoriev I.V."/>
            <person name="Nagy L.G."/>
            <person name="Martin F."/>
            <person name="Kauserud H."/>
        </authorList>
    </citation>
    <scope>NUCLEOTIDE SEQUENCE</scope>
    <source>
        <strain evidence="2">CBHHK067</strain>
    </source>
</reference>
<feature type="compositionally biased region" description="Basic and acidic residues" evidence="1">
    <location>
        <begin position="303"/>
        <end position="312"/>
    </location>
</feature>
<feature type="compositionally biased region" description="Polar residues" evidence="1">
    <location>
        <begin position="567"/>
        <end position="578"/>
    </location>
</feature>
<evidence type="ECO:0000313" key="2">
    <source>
        <dbReference type="EMBL" id="KAJ7696798.1"/>
    </source>
</evidence>
<feature type="compositionally biased region" description="Polar residues" evidence="1">
    <location>
        <begin position="228"/>
        <end position="238"/>
    </location>
</feature>
<dbReference type="EMBL" id="JARKIE010000033">
    <property type="protein sequence ID" value="KAJ7696798.1"/>
    <property type="molecule type" value="Genomic_DNA"/>
</dbReference>
<comment type="caution">
    <text evidence="2">The sequence shown here is derived from an EMBL/GenBank/DDBJ whole genome shotgun (WGS) entry which is preliminary data.</text>
</comment>
<feature type="region of interest" description="Disordered" evidence="1">
    <location>
        <begin position="103"/>
        <end position="126"/>
    </location>
</feature>